<sequence>MGDISIAIVPKISRYPDRQKKAQEILEWLTRAGIVASELTDCTLGNKGYAMGAGAASIVVEPSALPLDLITNGLEIITERDIFHTGQLGLDVVECPACNEDIAGGELDFIDQWASGESDDLRCPHCDHTAEIHQFNFDVSWGFSDLGFIFWNWPEFNPAFIGEFSNRLACELDIVYSKI</sequence>
<reference evidence="1" key="1">
    <citation type="submission" date="2022-01" db="EMBL/GenBank/DDBJ databases">
        <authorList>
            <person name="Jo J.-H."/>
            <person name="Im W.-T."/>
        </authorList>
    </citation>
    <scope>NUCLEOTIDE SEQUENCE</scope>
    <source>
        <strain evidence="1">NA20</strain>
    </source>
</reference>
<dbReference type="RefSeq" id="WP_237869401.1">
    <property type="nucleotide sequence ID" value="NZ_JAKLTR010000003.1"/>
</dbReference>
<organism evidence="1 2">
    <name type="scientific">Terrimonas ginsenosidimutans</name>
    <dbReference type="NCBI Taxonomy" id="2908004"/>
    <lineage>
        <taxon>Bacteria</taxon>
        <taxon>Pseudomonadati</taxon>
        <taxon>Bacteroidota</taxon>
        <taxon>Chitinophagia</taxon>
        <taxon>Chitinophagales</taxon>
        <taxon>Chitinophagaceae</taxon>
        <taxon>Terrimonas</taxon>
    </lineage>
</organism>
<proteinExistence type="predicted"/>
<name>A0ABS9KN34_9BACT</name>
<dbReference type="Proteomes" id="UP001165367">
    <property type="component" value="Unassembled WGS sequence"/>
</dbReference>
<evidence type="ECO:0008006" key="3">
    <source>
        <dbReference type="Google" id="ProtNLM"/>
    </source>
</evidence>
<gene>
    <name evidence="1" type="ORF">LZZ85_05520</name>
</gene>
<dbReference type="EMBL" id="JAKLTR010000003">
    <property type="protein sequence ID" value="MCG2613726.1"/>
    <property type="molecule type" value="Genomic_DNA"/>
</dbReference>
<accession>A0ABS9KN34</accession>
<evidence type="ECO:0000313" key="2">
    <source>
        <dbReference type="Proteomes" id="UP001165367"/>
    </source>
</evidence>
<protein>
    <recommendedName>
        <fullName evidence="3">Sugar ABC transporter ATPase</fullName>
    </recommendedName>
</protein>
<keyword evidence="2" id="KW-1185">Reference proteome</keyword>
<evidence type="ECO:0000313" key="1">
    <source>
        <dbReference type="EMBL" id="MCG2613726.1"/>
    </source>
</evidence>
<comment type="caution">
    <text evidence="1">The sequence shown here is derived from an EMBL/GenBank/DDBJ whole genome shotgun (WGS) entry which is preliminary data.</text>
</comment>